<dbReference type="PANTHER" id="PTHR40038:SF1">
    <property type="entry name" value="MEMBRANE-ASSOCIATED PROTEIN TCAA"/>
    <property type="match status" value="1"/>
</dbReference>
<dbReference type="PANTHER" id="PTHR40038">
    <property type="entry name" value="MEMBRANE-ASSOCIATED PROTEIN TCAA"/>
    <property type="match status" value="1"/>
</dbReference>
<dbReference type="KEGG" id="pasa:BAOM_1814"/>
<protein>
    <submittedName>
        <fullName evidence="3">Uncharacterized protein</fullName>
    </submittedName>
</protein>
<evidence type="ECO:0000259" key="1">
    <source>
        <dbReference type="Pfam" id="PF22813"/>
    </source>
</evidence>
<dbReference type="AlphaFoldDB" id="A0A3Q9RM78"/>
<proteinExistence type="predicted"/>
<feature type="domain" description="TcaA second" evidence="1">
    <location>
        <begin position="29"/>
        <end position="122"/>
    </location>
</feature>
<dbReference type="InterPro" id="IPR054529">
    <property type="entry name" value="TcaA_2nd"/>
</dbReference>
<dbReference type="Pfam" id="PF25155">
    <property type="entry name" value="NTF2_YvbJ"/>
    <property type="match status" value="1"/>
</dbReference>
<gene>
    <name evidence="3" type="ORF">BAOM_1814</name>
</gene>
<sequence length="376" mass="43602">MKKIWLLAIPAVVVLTIITVVLIQQNNRPKQVVEAFEQAVDQKKPEQLKDILLVDNKKAEIDESSLKAFVTYLNANYNSYQVIKDSLEEQLEKQEYSMTNQQISLVEDGKRFGVFTDYKLKVKTGYIKVTGLSEEDQVTLSVDKTKNSLMKSEEELYGPLLPGTYDVRLTVKNTLGTFLEKRKVEVWGGSKQVSLLVDDSDLAQKDKGVQQNVLAALDVFNNDLIVFQTNNYETKHFTNVTDEVREVTAFAKYDFEFYKEYVDEIQMQYLGAVVNLDDLDINRFNDEWLAEVTALVSYKNKMKVRDMKGFEDISYKTIRTYKMKYDEKSKKWLIADLEEVKADGSESDDWENKTELKNEDSPVMKWTRKKDESNMF</sequence>
<organism evidence="3 4">
    <name type="scientific">Peribacillus asahii</name>
    <dbReference type="NCBI Taxonomy" id="228899"/>
    <lineage>
        <taxon>Bacteria</taxon>
        <taxon>Bacillati</taxon>
        <taxon>Bacillota</taxon>
        <taxon>Bacilli</taxon>
        <taxon>Bacillales</taxon>
        <taxon>Bacillaceae</taxon>
        <taxon>Peribacillus</taxon>
    </lineage>
</organism>
<dbReference type="InterPro" id="IPR056902">
    <property type="entry name" value="NTF2_YvbJ"/>
</dbReference>
<dbReference type="RefSeq" id="WP_257467675.1">
    <property type="nucleotide sequence ID" value="NZ_CP026095.1"/>
</dbReference>
<dbReference type="EMBL" id="CP026095">
    <property type="protein sequence ID" value="AZV42424.1"/>
    <property type="molecule type" value="Genomic_DNA"/>
</dbReference>
<evidence type="ECO:0000313" key="3">
    <source>
        <dbReference type="EMBL" id="AZV42424.1"/>
    </source>
</evidence>
<name>A0A3Q9RM78_9BACI</name>
<dbReference type="Proteomes" id="UP000283095">
    <property type="component" value="Chromosome"/>
</dbReference>
<reference evidence="3 4" key="1">
    <citation type="submission" date="2018-01" db="EMBL/GenBank/DDBJ databases">
        <title>Bacillus asahii Genome sequencing and assembly.</title>
        <authorList>
            <person name="Jiang H."/>
            <person name="Feng Y."/>
            <person name="Zhao F."/>
            <person name="Lin X."/>
        </authorList>
    </citation>
    <scope>NUCLEOTIDE SEQUENCE [LARGE SCALE GENOMIC DNA]</scope>
    <source>
        <strain evidence="3 4">OM18</strain>
    </source>
</reference>
<evidence type="ECO:0000259" key="2">
    <source>
        <dbReference type="Pfam" id="PF25155"/>
    </source>
</evidence>
<feature type="domain" description="YvbJ-like NTF2-like" evidence="2">
    <location>
        <begin position="215"/>
        <end position="337"/>
    </location>
</feature>
<dbReference type="Pfam" id="PF22813">
    <property type="entry name" value="TcaA_2nd"/>
    <property type="match status" value="1"/>
</dbReference>
<accession>A0A3Q9RM78</accession>
<evidence type="ECO:0000313" key="4">
    <source>
        <dbReference type="Proteomes" id="UP000283095"/>
    </source>
</evidence>